<evidence type="ECO:0000256" key="1">
    <source>
        <dbReference type="ARBA" id="ARBA00004196"/>
    </source>
</evidence>
<dbReference type="AlphaFoldDB" id="A0A094SR94"/>
<comment type="caution">
    <text evidence="3">The sequence shown here is derived from an EMBL/GenBank/DDBJ whole genome shotgun (WGS) entry which is preliminary data.</text>
</comment>
<sequence length="377" mass="39028">MFSSSTGLFSNVTKRSISILVTASLTLIGLIGFSSPASAGTNVDVFYAGNTIGTAVPGSITVDRDLVPLPAAASVTGSRTGYTFGGWSTTVGGASLAGSTYAFSSTAARLDLYAVWNTTITYNTNGADSGALTGAKTQDVYRFGQSLTLPTAGTLVKSGFAFGGWMASSLSTTRVSTYLAGSTDVGNPTLYASWIKTVSFNANTGTVGSIPAAQVFTSGGTALKLPVLSEMTLRKPGYDFMGWSLTATGAVIANPGSYIPVVSQQTLYAIWKLQSTKATARVFFNPGKSTLRAAQKLVIRDMVDAIKTKSAIKITLAATRPSGSVKSLAKSRNTAVVNYINSLGVVATYTRSTSVGTTGTSAEPKNNRVTISSSWTN</sequence>
<dbReference type="InterPro" id="IPR036737">
    <property type="entry name" value="OmpA-like_sf"/>
</dbReference>
<dbReference type="InterPro" id="IPR042229">
    <property type="entry name" value="Listeria/Bacterioides_rpt_sf"/>
</dbReference>
<dbReference type="Pfam" id="PF09479">
    <property type="entry name" value="Flg_new"/>
    <property type="match status" value="3"/>
</dbReference>
<feature type="region of interest" description="Disordered" evidence="2">
    <location>
        <begin position="354"/>
        <end position="377"/>
    </location>
</feature>
<name>A0A094SR94_9ZZZZ</name>
<evidence type="ECO:0000313" key="3">
    <source>
        <dbReference type="EMBL" id="KGA21263.1"/>
    </source>
</evidence>
<dbReference type="GO" id="GO:0030313">
    <property type="term" value="C:cell envelope"/>
    <property type="evidence" value="ECO:0007669"/>
    <property type="project" value="UniProtKB-SubCell"/>
</dbReference>
<dbReference type="Gene3D" id="2.60.40.4270">
    <property type="entry name" value="Listeria-Bacteroides repeat domain"/>
    <property type="match status" value="3"/>
</dbReference>
<reference evidence="3" key="1">
    <citation type="submission" date="2014-06" db="EMBL/GenBank/DDBJ databases">
        <title>Key roles for freshwater Actinobacteria revealed by deep metagenomic sequencing.</title>
        <authorList>
            <person name="Ghai R."/>
            <person name="Mizuno C.M."/>
            <person name="Picazo A."/>
            <person name="Camacho A."/>
            <person name="Rodriguez-Valera F."/>
        </authorList>
    </citation>
    <scope>NUCLEOTIDE SEQUENCE</scope>
</reference>
<evidence type="ECO:0000256" key="2">
    <source>
        <dbReference type="SAM" id="MobiDB-lite"/>
    </source>
</evidence>
<organism evidence="3">
    <name type="scientific">freshwater metagenome</name>
    <dbReference type="NCBI Taxonomy" id="449393"/>
    <lineage>
        <taxon>unclassified sequences</taxon>
        <taxon>metagenomes</taxon>
        <taxon>ecological metagenomes</taxon>
    </lineage>
</organism>
<dbReference type="EMBL" id="JNSL01000010">
    <property type="protein sequence ID" value="KGA21263.1"/>
    <property type="molecule type" value="Genomic_DNA"/>
</dbReference>
<evidence type="ECO:0008006" key="4">
    <source>
        <dbReference type="Google" id="ProtNLM"/>
    </source>
</evidence>
<comment type="subcellular location">
    <subcellularLocation>
        <location evidence="1">Cell envelope</location>
    </subcellularLocation>
</comment>
<dbReference type="Gene3D" id="3.30.1330.60">
    <property type="entry name" value="OmpA-like domain"/>
    <property type="match status" value="1"/>
</dbReference>
<dbReference type="SUPFAM" id="SSF103088">
    <property type="entry name" value="OmpA-like"/>
    <property type="match status" value="1"/>
</dbReference>
<dbReference type="InterPro" id="IPR013378">
    <property type="entry name" value="InlB-like_B-rpt"/>
</dbReference>
<proteinExistence type="predicted"/>
<feature type="compositionally biased region" description="Polar residues" evidence="2">
    <location>
        <begin position="363"/>
        <end position="377"/>
    </location>
</feature>
<accession>A0A094SR94</accession>
<gene>
    <name evidence="3" type="ORF">GM51_3005</name>
</gene>
<protein>
    <recommendedName>
        <fullName evidence="4">OmpA-like domain-containing protein</fullName>
    </recommendedName>
</protein>